<dbReference type="GO" id="GO:0003735">
    <property type="term" value="F:structural constituent of ribosome"/>
    <property type="evidence" value="ECO:0007669"/>
    <property type="project" value="InterPro"/>
</dbReference>
<keyword evidence="3 5" id="KW-0687">Ribonucleoprotein</keyword>
<evidence type="ECO:0000256" key="2">
    <source>
        <dbReference type="ARBA" id="ARBA00022980"/>
    </source>
</evidence>
<comment type="similarity">
    <text evidence="1 5">Belongs to the bacterial ribosomal protein bL17 family.</text>
</comment>
<accession>A0A1F8E9G7</accession>
<evidence type="ECO:0000256" key="3">
    <source>
        <dbReference type="ARBA" id="ARBA00023274"/>
    </source>
</evidence>
<gene>
    <name evidence="7" type="ORF">A2817_02010</name>
</gene>
<organism evidence="7 8">
    <name type="scientific">Candidatus Yanofskybacteria bacterium RIFCSPHIGHO2_01_FULL_39_8b</name>
    <dbReference type="NCBI Taxonomy" id="1802659"/>
    <lineage>
        <taxon>Bacteria</taxon>
        <taxon>Candidatus Yanofskyibacteriota</taxon>
    </lineage>
</organism>
<keyword evidence="2 5" id="KW-0689">Ribosomal protein</keyword>
<evidence type="ECO:0000313" key="7">
    <source>
        <dbReference type="EMBL" id="OGM97541.1"/>
    </source>
</evidence>
<evidence type="ECO:0000256" key="6">
    <source>
        <dbReference type="RuleBase" id="RU000661"/>
    </source>
</evidence>
<protein>
    <recommendedName>
        <fullName evidence="4 6">50S ribosomal protein L17</fullName>
    </recommendedName>
</protein>
<evidence type="ECO:0000256" key="4">
    <source>
        <dbReference type="ARBA" id="ARBA00035494"/>
    </source>
</evidence>
<dbReference type="SUPFAM" id="SSF64263">
    <property type="entry name" value="Prokaryotic ribosomal protein L17"/>
    <property type="match status" value="1"/>
</dbReference>
<comment type="caution">
    <text evidence="7">The sequence shown here is derived from an EMBL/GenBank/DDBJ whole genome shotgun (WGS) entry which is preliminary data.</text>
</comment>
<dbReference type="InterPro" id="IPR036373">
    <property type="entry name" value="Ribosomal_bL17_sf"/>
</dbReference>
<evidence type="ECO:0000313" key="8">
    <source>
        <dbReference type="Proteomes" id="UP000177594"/>
    </source>
</evidence>
<name>A0A1F8E9G7_9BACT</name>
<reference evidence="7 8" key="1">
    <citation type="journal article" date="2016" name="Nat. Commun.">
        <title>Thousands of microbial genomes shed light on interconnected biogeochemical processes in an aquifer system.</title>
        <authorList>
            <person name="Anantharaman K."/>
            <person name="Brown C.T."/>
            <person name="Hug L.A."/>
            <person name="Sharon I."/>
            <person name="Castelle C.J."/>
            <person name="Probst A.J."/>
            <person name="Thomas B.C."/>
            <person name="Singh A."/>
            <person name="Wilkins M.J."/>
            <person name="Karaoz U."/>
            <person name="Brodie E.L."/>
            <person name="Williams K.H."/>
            <person name="Hubbard S.S."/>
            <person name="Banfield J.F."/>
        </authorList>
    </citation>
    <scope>NUCLEOTIDE SEQUENCE [LARGE SCALE GENOMIC DNA]</scope>
</reference>
<dbReference type="Gene3D" id="3.90.1030.10">
    <property type="entry name" value="Ribosomal protein L17"/>
    <property type="match status" value="1"/>
</dbReference>
<dbReference type="PANTHER" id="PTHR14413:SF16">
    <property type="entry name" value="LARGE RIBOSOMAL SUBUNIT PROTEIN BL17M"/>
    <property type="match status" value="1"/>
</dbReference>
<sequence length="115" mass="12989">MRRGNKRKFARVKNQRAALYKGLATALIEHGKINTTLAKAKSLSQFIDKLIAKAKKKDIASRRLVRQNIGDKATNKLFFDIAPRFQNRSGGYTKVLRLGRRTSDGAEIAQIKFTN</sequence>
<evidence type="ECO:0000256" key="1">
    <source>
        <dbReference type="ARBA" id="ARBA00008777"/>
    </source>
</evidence>
<dbReference type="NCBIfam" id="TIGR00059">
    <property type="entry name" value="L17"/>
    <property type="match status" value="1"/>
</dbReference>
<dbReference type="AlphaFoldDB" id="A0A1F8E9G7"/>
<dbReference type="InterPro" id="IPR000456">
    <property type="entry name" value="Ribosomal_bL17"/>
</dbReference>
<dbReference type="GO" id="GO:0006412">
    <property type="term" value="P:translation"/>
    <property type="evidence" value="ECO:0007669"/>
    <property type="project" value="InterPro"/>
</dbReference>
<proteinExistence type="inferred from homology"/>
<dbReference type="GO" id="GO:0022625">
    <property type="term" value="C:cytosolic large ribosomal subunit"/>
    <property type="evidence" value="ECO:0007669"/>
    <property type="project" value="TreeGrafter"/>
</dbReference>
<dbReference type="Pfam" id="PF01196">
    <property type="entry name" value="Ribosomal_L17"/>
    <property type="match status" value="1"/>
</dbReference>
<dbReference type="PANTHER" id="PTHR14413">
    <property type="entry name" value="RIBOSOMAL PROTEIN L17"/>
    <property type="match status" value="1"/>
</dbReference>
<dbReference type="EMBL" id="MGIZ01000051">
    <property type="protein sequence ID" value="OGM97541.1"/>
    <property type="molecule type" value="Genomic_DNA"/>
</dbReference>
<dbReference type="Proteomes" id="UP000177594">
    <property type="component" value="Unassembled WGS sequence"/>
</dbReference>
<evidence type="ECO:0000256" key="5">
    <source>
        <dbReference type="RuleBase" id="RU000660"/>
    </source>
</evidence>